<dbReference type="EMBL" id="LLYB01000046">
    <property type="protein sequence ID" value="KRR26479.1"/>
    <property type="molecule type" value="Genomic_DNA"/>
</dbReference>
<reference evidence="1 2" key="1">
    <citation type="submission" date="2014-03" db="EMBL/GenBank/DDBJ databases">
        <title>Bradyrhizobium valentinum sp. nov., isolated from effective nodules of Lupinus mariae-josephae, a lupine endemic of basic-lime soils in Eastern Spain.</title>
        <authorList>
            <person name="Duran D."/>
            <person name="Rey L."/>
            <person name="Navarro A."/>
            <person name="Busquets A."/>
            <person name="Imperial J."/>
            <person name="Ruiz-Argueso T."/>
        </authorList>
    </citation>
    <scope>NUCLEOTIDE SEQUENCE [LARGE SCALE GENOMIC DNA]</scope>
    <source>
        <strain evidence="1 2">CCBAU 23086</strain>
    </source>
</reference>
<name>A0A0R3N869_9BRAD</name>
<dbReference type="AlphaFoldDB" id="A0A0R3N869"/>
<accession>A0A0R3N869</accession>
<organism evidence="1 2">
    <name type="scientific">Bradyrhizobium lablabi</name>
    <dbReference type="NCBI Taxonomy" id="722472"/>
    <lineage>
        <taxon>Bacteria</taxon>
        <taxon>Pseudomonadati</taxon>
        <taxon>Pseudomonadota</taxon>
        <taxon>Alphaproteobacteria</taxon>
        <taxon>Hyphomicrobiales</taxon>
        <taxon>Nitrobacteraceae</taxon>
        <taxon>Bradyrhizobium</taxon>
    </lineage>
</organism>
<protein>
    <submittedName>
        <fullName evidence="1">Uncharacterized protein</fullName>
    </submittedName>
</protein>
<evidence type="ECO:0000313" key="1">
    <source>
        <dbReference type="EMBL" id="KRR26479.1"/>
    </source>
</evidence>
<dbReference type="Proteomes" id="UP000051660">
    <property type="component" value="Unassembled WGS sequence"/>
</dbReference>
<gene>
    <name evidence="1" type="ORF">CQ14_03050</name>
</gene>
<evidence type="ECO:0000313" key="2">
    <source>
        <dbReference type="Proteomes" id="UP000051660"/>
    </source>
</evidence>
<comment type="caution">
    <text evidence="1">The sequence shown here is derived from an EMBL/GenBank/DDBJ whole genome shotgun (WGS) entry which is preliminary data.</text>
</comment>
<sequence>MTDILNLPNVPEAARDRIQDLRDVAGDKRAALVSISRDRTEAWVAKASAEARMAEIKRHSSGFLNEAEPPLSQLLEVIAHQGAIVRRCDKRTAEIQPGYEAASRLLASLENYISANAARLVLYEGAAPRLQDGETAIDALERAGRRSRALQADRTEVLSAPLPSALVKQIALAELKARAEAAAPDVFALIEQGGQIEFPTIRMATEQYGAQQPVHVFGIDPIGTLAWLFPKEFQTAIGREIDAASDDAAALSPEQRKAKVAQIDADILASARDEARFATLAGVLPREDCDPRAVLGLADHCPAPEAR</sequence>
<proteinExistence type="predicted"/>
<dbReference type="OrthoDB" id="8236280at2"/>
<dbReference type="RefSeq" id="WP_057857156.1">
    <property type="nucleotide sequence ID" value="NZ_LLYB01000046.1"/>
</dbReference>